<accession>A0A414MAF4</accession>
<dbReference type="AlphaFoldDB" id="A0A414MAF4"/>
<name>A0A414MAF4_9FIRM</name>
<gene>
    <name evidence="3" type="ORF">DW703_02695</name>
    <name evidence="2" type="ORF">DW912_07255</name>
</gene>
<evidence type="ECO:0008006" key="6">
    <source>
        <dbReference type="Google" id="ProtNLM"/>
    </source>
</evidence>
<keyword evidence="1" id="KW-0472">Membrane</keyword>
<dbReference type="EMBL" id="QSFZ01000006">
    <property type="protein sequence ID" value="RHA92510.1"/>
    <property type="molecule type" value="Genomic_DNA"/>
</dbReference>
<feature type="transmembrane region" description="Helical" evidence="1">
    <location>
        <begin position="58"/>
        <end position="79"/>
    </location>
</feature>
<keyword evidence="1" id="KW-1133">Transmembrane helix</keyword>
<evidence type="ECO:0000256" key="1">
    <source>
        <dbReference type="SAM" id="Phobius"/>
    </source>
</evidence>
<protein>
    <recommendedName>
        <fullName evidence="6">Conjugal transfer protein TrbL</fullName>
    </recommendedName>
</protein>
<feature type="transmembrane region" description="Helical" evidence="1">
    <location>
        <begin position="146"/>
        <end position="167"/>
    </location>
</feature>
<evidence type="ECO:0000313" key="2">
    <source>
        <dbReference type="EMBL" id="RHA92510.1"/>
    </source>
</evidence>
<feature type="transmembrane region" description="Helical" evidence="1">
    <location>
        <begin position="99"/>
        <end position="126"/>
    </location>
</feature>
<dbReference type="Proteomes" id="UP000283501">
    <property type="component" value="Unassembled WGS sequence"/>
</dbReference>
<feature type="transmembrane region" description="Helical" evidence="1">
    <location>
        <begin position="244"/>
        <end position="261"/>
    </location>
</feature>
<evidence type="ECO:0000313" key="3">
    <source>
        <dbReference type="EMBL" id="RHF08083.1"/>
    </source>
</evidence>
<organism evidence="3 4">
    <name type="scientific">Agathobacter rectalis</name>
    <dbReference type="NCBI Taxonomy" id="39491"/>
    <lineage>
        <taxon>Bacteria</taxon>
        <taxon>Bacillati</taxon>
        <taxon>Bacillota</taxon>
        <taxon>Clostridia</taxon>
        <taxon>Lachnospirales</taxon>
        <taxon>Lachnospiraceae</taxon>
        <taxon>Agathobacter</taxon>
    </lineage>
</organism>
<reference evidence="4 5" key="1">
    <citation type="submission" date="2018-08" db="EMBL/GenBank/DDBJ databases">
        <title>A genome reference for cultivated species of the human gut microbiota.</title>
        <authorList>
            <person name="Zou Y."/>
            <person name="Xue W."/>
            <person name="Luo G."/>
        </authorList>
    </citation>
    <scope>NUCLEOTIDE SEQUENCE [LARGE SCALE GENOMIC DNA]</scope>
    <source>
        <strain evidence="3 4">AM26-2LB</strain>
        <strain evidence="2 5">AM42-17AT</strain>
    </source>
</reference>
<feature type="transmembrane region" description="Helical" evidence="1">
    <location>
        <begin position="207"/>
        <end position="224"/>
    </location>
</feature>
<feature type="transmembrane region" description="Helical" evidence="1">
    <location>
        <begin position="21"/>
        <end position="38"/>
    </location>
</feature>
<evidence type="ECO:0000313" key="5">
    <source>
        <dbReference type="Proteomes" id="UP000286220"/>
    </source>
</evidence>
<sequence>MEVYAMNMDWLTVIMDPMYTLGVNIWNSVLTLCFMSGIMGPANYTKAWSYTVDTLNPFFVAIAATMLNIFFYIGFCRTVGNLKENMTLETGLNIFIKMILGNAGINLALTFAKWLFGISATAASVLADPADLSMDMMDLSAGERVFYSFFGIIFLVVAIVSAATVFITMYTRIIHLYLTAATGPLAISCIPGGPGIQNCFGAWVKELISKTTSIIAIILGVSLITKMLSGKTLITGVAPGLEAAGGYVQNMFLMMLVAAFIKGADSWIKKTFGL</sequence>
<dbReference type="EMBL" id="QSKY01000002">
    <property type="protein sequence ID" value="RHF08083.1"/>
    <property type="molecule type" value="Genomic_DNA"/>
</dbReference>
<keyword evidence="1" id="KW-0812">Transmembrane</keyword>
<proteinExistence type="predicted"/>
<evidence type="ECO:0000313" key="4">
    <source>
        <dbReference type="Proteomes" id="UP000283501"/>
    </source>
</evidence>
<dbReference type="Proteomes" id="UP000286220">
    <property type="component" value="Unassembled WGS sequence"/>
</dbReference>
<comment type="caution">
    <text evidence="3">The sequence shown here is derived from an EMBL/GenBank/DDBJ whole genome shotgun (WGS) entry which is preliminary data.</text>
</comment>